<dbReference type="InterPro" id="IPR033749">
    <property type="entry name" value="Polyprenyl_synt_CS"/>
</dbReference>
<dbReference type="RefSeq" id="WP_150892162.1">
    <property type="nucleotide sequence ID" value="NZ_VYUY01000006.1"/>
</dbReference>
<dbReference type="PROSITE" id="PS00723">
    <property type="entry name" value="POLYPRENYL_SYNTHASE_1"/>
    <property type="match status" value="1"/>
</dbReference>
<dbReference type="GO" id="GO:0008299">
    <property type="term" value="P:isoprenoid biosynthetic process"/>
    <property type="evidence" value="ECO:0007669"/>
    <property type="project" value="InterPro"/>
</dbReference>
<evidence type="ECO:0000256" key="1">
    <source>
        <dbReference type="ARBA" id="ARBA00001946"/>
    </source>
</evidence>
<name>A0A5N0TLG6_9MICO</name>
<dbReference type="EMBL" id="VYUY01000006">
    <property type="protein sequence ID" value="KAA9134806.1"/>
    <property type="molecule type" value="Genomic_DNA"/>
</dbReference>
<organism evidence="7 8">
    <name type="scientific">Microbacterium caowuchunii</name>
    <dbReference type="NCBI Taxonomy" id="2614638"/>
    <lineage>
        <taxon>Bacteria</taxon>
        <taxon>Bacillati</taxon>
        <taxon>Actinomycetota</taxon>
        <taxon>Actinomycetes</taxon>
        <taxon>Micrococcales</taxon>
        <taxon>Microbacteriaceae</taxon>
        <taxon>Microbacterium</taxon>
    </lineage>
</organism>
<dbReference type="GO" id="GO:0004659">
    <property type="term" value="F:prenyltransferase activity"/>
    <property type="evidence" value="ECO:0007669"/>
    <property type="project" value="InterPro"/>
</dbReference>
<keyword evidence="4" id="KW-0479">Metal-binding</keyword>
<dbReference type="GO" id="GO:0046872">
    <property type="term" value="F:metal ion binding"/>
    <property type="evidence" value="ECO:0007669"/>
    <property type="project" value="UniProtKB-KW"/>
</dbReference>
<dbReference type="InterPro" id="IPR000092">
    <property type="entry name" value="Polyprenyl_synt"/>
</dbReference>
<dbReference type="SFLD" id="SFLDS00005">
    <property type="entry name" value="Isoprenoid_Synthase_Type_I"/>
    <property type="match status" value="1"/>
</dbReference>
<dbReference type="Gene3D" id="1.10.600.10">
    <property type="entry name" value="Farnesyl Diphosphate Synthase"/>
    <property type="match status" value="1"/>
</dbReference>
<reference evidence="8" key="1">
    <citation type="submission" date="2019-09" db="EMBL/GenBank/DDBJ databases">
        <title>Mumia zhuanghuii sp. nov. isolated from the intestinal contents of plateau pika (Ochotona curzoniae) in the Qinghai-Tibet plateau of China.</title>
        <authorList>
            <person name="Tian Z."/>
        </authorList>
    </citation>
    <scope>NUCLEOTIDE SEQUENCE [LARGE SCALE GENOMIC DNA]</scope>
    <source>
        <strain evidence="8">L-033</strain>
    </source>
</reference>
<keyword evidence="5" id="KW-0460">Magnesium</keyword>
<evidence type="ECO:0000313" key="7">
    <source>
        <dbReference type="EMBL" id="KAA9134806.1"/>
    </source>
</evidence>
<sequence>MIHGLGPDVRQGIDDEIDAALARLRRRAGDLGESFAALADAVTRAASGGKRFRPALVVASFEAFGGRADEMTGVYPVAASFELLHTAFVVHDDVIDHDIERRGIPNIAGEFRMRGSGAGAGAVAAAGLGDAAAILGGDLLLYEATRLIALADISANRRAALMALFDDAVVVSAAGELADVENALRGADQSGDSLLTAAHDKTAVYSFTAPLRAGALLAGASAQDLETLRLCGGHLGLAYQLVDDLIGAFGTTDQAGRDAGGDLREAKRTPLIALAQQTPSWPTVSDALSRAHTGAIAVLEAQRVLDESGARARLCGLVEDTLAQALISAERLPSAAATLLGGIAERIRERIP</sequence>
<evidence type="ECO:0000256" key="4">
    <source>
        <dbReference type="ARBA" id="ARBA00022723"/>
    </source>
</evidence>
<protein>
    <submittedName>
        <fullName evidence="7">Polyprenyl synthetase family protein</fullName>
    </submittedName>
</protein>
<dbReference type="PROSITE" id="PS00444">
    <property type="entry name" value="POLYPRENYL_SYNTHASE_2"/>
    <property type="match status" value="1"/>
</dbReference>
<evidence type="ECO:0000256" key="3">
    <source>
        <dbReference type="ARBA" id="ARBA00022679"/>
    </source>
</evidence>
<keyword evidence="3 6" id="KW-0808">Transferase</keyword>
<gene>
    <name evidence="7" type="ORF">F6B40_03640</name>
</gene>
<dbReference type="PANTHER" id="PTHR12001">
    <property type="entry name" value="GERANYLGERANYL PYROPHOSPHATE SYNTHASE"/>
    <property type="match status" value="1"/>
</dbReference>
<comment type="caution">
    <text evidence="7">The sequence shown here is derived from an EMBL/GenBank/DDBJ whole genome shotgun (WGS) entry which is preliminary data.</text>
</comment>
<evidence type="ECO:0000313" key="8">
    <source>
        <dbReference type="Proteomes" id="UP000326838"/>
    </source>
</evidence>
<dbReference type="AlphaFoldDB" id="A0A5N0TLG6"/>
<accession>A0A5N0TLG6</accession>
<dbReference type="Pfam" id="PF00348">
    <property type="entry name" value="polyprenyl_synt"/>
    <property type="match status" value="1"/>
</dbReference>
<evidence type="ECO:0000256" key="2">
    <source>
        <dbReference type="ARBA" id="ARBA00006706"/>
    </source>
</evidence>
<dbReference type="PANTHER" id="PTHR12001:SF85">
    <property type="entry name" value="SHORT CHAIN ISOPRENYL DIPHOSPHATE SYNTHASE"/>
    <property type="match status" value="1"/>
</dbReference>
<comment type="similarity">
    <text evidence="2 6">Belongs to the FPP/GGPP synthase family.</text>
</comment>
<keyword evidence="8" id="KW-1185">Reference proteome</keyword>
<dbReference type="SUPFAM" id="SSF48576">
    <property type="entry name" value="Terpenoid synthases"/>
    <property type="match status" value="1"/>
</dbReference>
<evidence type="ECO:0000256" key="6">
    <source>
        <dbReference type="RuleBase" id="RU004466"/>
    </source>
</evidence>
<dbReference type="Proteomes" id="UP000326838">
    <property type="component" value="Unassembled WGS sequence"/>
</dbReference>
<comment type="cofactor">
    <cofactor evidence="1">
        <name>Mg(2+)</name>
        <dbReference type="ChEBI" id="CHEBI:18420"/>
    </cofactor>
</comment>
<proteinExistence type="inferred from homology"/>
<dbReference type="InterPro" id="IPR008949">
    <property type="entry name" value="Isoprenoid_synthase_dom_sf"/>
</dbReference>
<evidence type="ECO:0000256" key="5">
    <source>
        <dbReference type="ARBA" id="ARBA00022842"/>
    </source>
</evidence>